<dbReference type="EMBL" id="QUSF01000052">
    <property type="protein sequence ID" value="RLV97728.1"/>
    <property type="molecule type" value="Genomic_DNA"/>
</dbReference>
<evidence type="ECO:0000313" key="1">
    <source>
        <dbReference type="EMBL" id="RLV97728.1"/>
    </source>
</evidence>
<gene>
    <name evidence="1" type="ORF">DV515_00011452</name>
</gene>
<sequence length="88" mass="9920">MLLENVFGGVGAQLYRKCGIHCFKIHFLLVIRKEIKGKGGNFSSSDNYWEPVDFRGKTGEAVEGNSSESGNKTRSLFLPLNSYFSFFF</sequence>
<dbReference type="AlphaFoldDB" id="A0A3L8S733"/>
<protein>
    <submittedName>
        <fullName evidence="1">Uncharacterized protein</fullName>
    </submittedName>
</protein>
<proteinExistence type="predicted"/>
<keyword evidence="2" id="KW-1185">Reference proteome</keyword>
<reference evidence="1 2" key="1">
    <citation type="journal article" date="2018" name="Proc. R. Soc. B">
        <title>A non-coding region near Follistatin controls head colour polymorphism in the Gouldian finch.</title>
        <authorList>
            <person name="Toomey M.B."/>
            <person name="Marques C.I."/>
            <person name="Andrade P."/>
            <person name="Araujo P.M."/>
            <person name="Sabatino S."/>
            <person name="Gazda M.A."/>
            <person name="Afonso S."/>
            <person name="Lopes R.J."/>
            <person name="Corbo J.C."/>
            <person name="Carneiro M."/>
        </authorList>
    </citation>
    <scope>NUCLEOTIDE SEQUENCE [LARGE SCALE GENOMIC DNA]</scope>
    <source>
        <strain evidence="1">Red01</strain>
        <tissue evidence="1">Muscle</tissue>
    </source>
</reference>
<organism evidence="1 2">
    <name type="scientific">Chloebia gouldiae</name>
    <name type="common">Gouldian finch</name>
    <name type="synonym">Erythrura gouldiae</name>
    <dbReference type="NCBI Taxonomy" id="44316"/>
    <lineage>
        <taxon>Eukaryota</taxon>
        <taxon>Metazoa</taxon>
        <taxon>Chordata</taxon>
        <taxon>Craniata</taxon>
        <taxon>Vertebrata</taxon>
        <taxon>Euteleostomi</taxon>
        <taxon>Archelosauria</taxon>
        <taxon>Archosauria</taxon>
        <taxon>Dinosauria</taxon>
        <taxon>Saurischia</taxon>
        <taxon>Theropoda</taxon>
        <taxon>Coelurosauria</taxon>
        <taxon>Aves</taxon>
        <taxon>Neognathae</taxon>
        <taxon>Neoaves</taxon>
        <taxon>Telluraves</taxon>
        <taxon>Australaves</taxon>
        <taxon>Passeriformes</taxon>
        <taxon>Passeroidea</taxon>
        <taxon>Passeridae</taxon>
        <taxon>Chloebia</taxon>
    </lineage>
</organism>
<accession>A0A3L8S733</accession>
<evidence type="ECO:0000313" key="2">
    <source>
        <dbReference type="Proteomes" id="UP000276834"/>
    </source>
</evidence>
<dbReference type="Proteomes" id="UP000276834">
    <property type="component" value="Unassembled WGS sequence"/>
</dbReference>
<name>A0A3L8S733_CHLGU</name>
<comment type="caution">
    <text evidence="1">The sequence shown here is derived from an EMBL/GenBank/DDBJ whole genome shotgun (WGS) entry which is preliminary data.</text>
</comment>